<feature type="signal peptide" evidence="1">
    <location>
        <begin position="1"/>
        <end position="19"/>
    </location>
</feature>
<dbReference type="RefSeq" id="XP_013757944.1">
    <property type="nucleotide sequence ID" value="XM_013902490.1"/>
</dbReference>
<evidence type="ECO:0000256" key="1">
    <source>
        <dbReference type="SAM" id="SignalP"/>
    </source>
</evidence>
<dbReference type="EMBL" id="GL349454">
    <property type="protein sequence ID" value="KNC49225.1"/>
    <property type="molecule type" value="Genomic_DNA"/>
</dbReference>
<proteinExistence type="predicted"/>
<keyword evidence="1" id="KW-0732">Signal</keyword>
<dbReference type="AlphaFoldDB" id="A0A0L0DAG4"/>
<feature type="chain" id="PRO_5005537400" evidence="1">
    <location>
        <begin position="20"/>
        <end position="194"/>
    </location>
</feature>
<gene>
    <name evidence="2" type="ORF">AMSG_05213</name>
</gene>
<sequence>MHVHVPSAACCFLFRFVLGRGSDAGLVPVPDVRGESDTRGWYISAGALLRAPGDAAAALVRTMSRYARQQVQLPPAGLDVDAIVESQAAFVTDILGHALERECVLPLREPTALPSHPGDEPPISLMGVVADASASTIPPHVPVLDPALFGPSDRLDAVMDASPAAAALLLASPQTDRLWREAHKLGLIRAADSI</sequence>
<organism evidence="2 3">
    <name type="scientific">Thecamonas trahens ATCC 50062</name>
    <dbReference type="NCBI Taxonomy" id="461836"/>
    <lineage>
        <taxon>Eukaryota</taxon>
        <taxon>Apusozoa</taxon>
        <taxon>Apusomonadida</taxon>
        <taxon>Apusomonadidae</taxon>
        <taxon>Thecamonas</taxon>
    </lineage>
</organism>
<accession>A0A0L0DAG4</accession>
<name>A0A0L0DAG4_THETB</name>
<dbReference type="GeneID" id="25564667"/>
<evidence type="ECO:0000313" key="3">
    <source>
        <dbReference type="Proteomes" id="UP000054408"/>
    </source>
</evidence>
<evidence type="ECO:0000313" key="2">
    <source>
        <dbReference type="EMBL" id="KNC49225.1"/>
    </source>
</evidence>
<keyword evidence="3" id="KW-1185">Reference proteome</keyword>
<protein>
    <submittedName>
        <fullName evidence="2">Uncharacterized protein</fullName>
    </submittedName>
</protein>
<dbReference type="Proteomes" id="UP000054408">
    <property type="component" value="Unassembled WGS sequence"/>
</dbReference>
<reference evidence="2 3" key="1">
    <citation type="submission" date="2010-05" db="EMBL/GenBank/DDBJ databases">
        <title>The Genome Sequence of Thecamonas trahens ATCC 50062.</title>
        <authorList>
            <consortium name="The Broad Institute Genome Sequencing Platform"/>
            <person name="Russ C."/>
            <person name="Cuomo C."/>
            <person name="Shea T."/>
            <person name="Young S.K."/>
            <person name="Zeng Q."/>
            <person name="Koehrsen M."/>
            <person name="Haas B."/>
            <person name="Borodovsky M."/>
            <person name="Guigo R."/>
            <person name="Alvarado L."/>
            <person name="Berlin A."/>
            <person name="Bochicchio J."/>
            <person name="Borenstein D."/>
            <person name="Chapman S."/>
            <person name="Chen Z."/>
            <person name="Freedman E."/>
            <person name="Gellesch M."/>
            <person name="Goldberg J."/>
            <person name="Griggs A."/>
            <person name="Gujja S."/>
            <person name="Heilman E."/>
            <person name="Heiman D."/>
            <person name="Hepburn T."/>
            <person name="Howarth C."/>
            <person name="Jen D."/>
            <person name="Larson L."/>
            <person name="Mehta T."/>
            <person name="Park D."/>
            <person name="Pearson M."/>
            <person name="Roberts A."/>
            <person name="Saif S."/>
            <person name="Shenoy N."/>
            <person name="Sisk P."/>
            <person name="Stolte C."/>
            <person name="Sykes S."/>
            <person name="Thomson T."/>
            <person name="Walk T."/>
            <person name="White J."/>
            <person name="Yandava C."/>
            <person name="Burger G."/>
            <person name="Gray M.W."/>
            <person name="Holland P.W.H."/>
            <person name="King N."/>
            <person name="Lang F.B.F."/>
            <person name="Roger A.J."/>
            <person name="Ruiz-Trillo I."/>
            <person name="Lander E."/>
            <person name="Nusbaum C."/>
        </authorList>
    </citation>
    <scope>NUCLEOTIDE SEQUENCE [LARGE SCALE GENOMIC DNA]</scope>
    <source>
        <strain evidence="2 3">ATCC 50062</strain>
    </source>
</reference>